<name>A0A6M8HUK2_9PROT</name>
<accession>A0A6M8HUK2</accession>
<evidence type="ECO:0000313" key="1">
    <source>
        <dbReference type="EMBL" id="QKE92032.1"/>
    </source>
</evidence>
<sequence>MLPAYPSKICSTMVVLLLCGCVARPPDPAHPGRTANWVDTRLYFGLGPADQPGAGVSEASWRSFLDREVTSRFPDGLSVLDVYGQWQGPHEAAPERLHSKMLVIDYPDTTQNRAKIEAIRTAWKRRTGDLSVLRVTEPADISF</sequence>
<reference evidence="1 2" key="1">
    <citation type="journal article" date="2014" name="World J. Microbiol. Biotechnol.">
        <title>Biodiversity and physiological characteristics of Antarctic and Arctic lichens-associated bacteria.</title>
        <authorList>
            <person name="Lee Y.M."/>
            <person name="Kim E.H."/>
            <person name="Lee H.K."/>
            <person name="Hong S.G."/>
        </authorList>
    </citation>
    <scope>NUCLEOTIDE SEQUENCE [LARGE SCALE GENOMIC DNA]</scope>
    <source>
        <strain evidence="1 2">PAMC 26569</strain>
    </source>
</reference>
<protein>
    <submittedName>
        <fullName evidence="1">DUF3574 domain-containing protein</fullName>
    </submittedName>
</protein>
<organism evidence="1 2">
    <name type="scientific">Lichenicola cladoniae</name>
    <dbReference type="NCBI Taxonomy" id="1484109"/>
    <lineage>
        <taxon>Bacteria</taxon>
        <taxon>Pseudomonadati</taxon>
        <taxon>Pseudomonadota</taxon>
        <taxon>Alphaproteobacteria</taxon>
        <taxon>Acetobacterales</taxon>
        <taxon>Acetobacteraceae</taxon>
        <taxon>Lichenicola</taxon>
    </lineage>
</organism>
<dbReference type="Pfam" id="PF12098">
    <property type="entry name" value="DUF3574"/>
    <property type="match status" value="1"/>
</dbReference>
<keyword evidence="2" id="KW-1185">Reference proteome</keyword>
<dbReference type="KEGG" id="lck:HN018_20115"/>
<dbReference type="Proteomes" id="UP000500767">
    <property type="component" value="Chromosome"/>
</dbReference>
<evidence type="ECO:0000313" key="2">
    <source>
        <dbReference type="Proteomes" id="UP000500767"/>
    </source>
</evidence>
<dbReference type="AlphaFoldDB" id="A0A6M8HUK2"/>
<dbReference type="InterPro" id="IPR021957">
    <property type="entry name" value="DUF3574"/>
</dbReference>
<proteinExistence type="predicted"/>
<gene>
    <name evidence="1" type="ORF">HN018_20115</name>
</gene>
<dbReference type="EMBL" id="CP053708">
    <property type="protein sequence ID" value="QKE92032.1"/>
    <property type="molecule type" value="Genomic_DNA"/>
</dbReference>